<dbReference type="Pfam" id="PF07331">
    <property type="entry name" value="TctB"/>
    <property type="match status" value="1"/>
</dbReference>
<gene>
    <name evidence="3" type="ORF">LMS43_13435</name>
</gene>
<dbReference type="InterPro" id="IPR009936">
    <property type="entry name" value="DUF1468"/>
</dbReference>
<sequence length="167" mass="18354">MQSQRLKRRKYGSSMLLLLMGLGAVYQSFEYTIGTAARMGPGYYPLILGILLVVFGVMIFVLPDSAQDMALMDNMEEAKEQEEAGELTLVQHMRPWIAIVVSMLIFILVGKYGGLVPATFALIFIAALGDRANSVKSALFLAIGVTLAAIALFHYGLQLQFPLFTWG</sequence>
<dbReference type="RefSeq" id="WP_266123484.1">
    <property type="nucleotide sequence ID" value="NZ_JAJHNU010000004.1"/>
</dbReference>
<feature type="transmembrane region" description="Helical" evidence="1">
    <location>
        <begin position="96"/>
        <end position="126"/>
    </location>
</feature>
<feature type="transmembrane region" description="Helical" evidence="1">
    <location>
        <begin position="41"/>
        <end position="62"/>
    </location>
</feature>
<keyword evidence="4" id="KW-1185">Reference proteome</keyword>
<accession>A0ABT8ELY6</accession>
<keyword evidence="1" id="KW-0472">Membrane</keyword>
<feature type="domain" description="DUF1468" evidence="2">
    <location>
        <begin position="16"/>
        <end position="162"/>
    </location>
</feature>
<proteinExistence type="predicted"/>
<evidence type="ECO:0000313" key="3">
    <source>
        <dbReference type="EMBL" id="MDN4122291.1"/>
    </source>
</evidence>
<evidence type="ECO:0000256" key="1">
    <source>
        <dbReference type="SAM" id="Phobius"/>
    </source>
</evidence>
<dbReference type="Proteomes" id="UP001168613">
    <property type="component" value="Unassembled WGS sequence"/>
</dbReference>
<keyword evidence="1" id="KW-0812">Transmembrane</keyword>
<evidence type="ECO:0000313" key="4">
    <source>
        <dbReference type="Proteomes" id="UP001168613"/>
    </source>
</evidence>
<feature type="transmembrane region" description="Helical" evidence="1">
    <location>
        <begin position="138"/>
        <end position="157"/>
    </location>
</feature>
<reference evidence="3" key="1">
    <citation type="submission" date="2021-11" db="EMBL/GenBank/DDBJ databases">
        <title>Draft genome sequence of Alcaligenes endophyticus type strain CCUG 75668T.</title>
        <authorList>
            <person name="Salva-Serra F."/>
            <person name="Duran R.E."/>
            <person name="Seeger M."/>
            <person name="Moore E.R.B."/>
            <person name="Jaen-Luchoro D."/>
        </authorList>
    </citation>
    <scope>NUCLEOTIDE SEQUENCE</scope>
    <source>
        <strain evidence="3">CCUG 75668</strain>
    </source>
</reference>
<comment type="caution">
    <text evidence="3">The sequence shown here is derived from an EMBL/GenBank/DDBJ whole genome shotgun (WGS) entry which is preliminary data.</text>
</comment>
<name>A0ABT8ELY6_9BURK</name>
<keyword evidence="1" id="KW-1133">Transmembrane helix</keyword>
<evidence type="ECO:0000259" key="2">
    <source>
        <dbReference type="Pfam" id="PF07331"/>
    </source>
</evidence>
<dbReference type="EMBL" id="JAJHNU010000004">
    <property type="protein sequence ID" value="MDN4122291.1"/>
    <property type="molecule type" value="Genomic_DNA"/>
</dbReference>
<protein>
    <submittedName>
        <fullName evidence="3">Tripartite tricarboxylate transporter TctB family protein</fullName>
    </submittedName>
</protein>
<organism evidence="3 4">
    <name type="scientific">Alcaligenes endophyticus</name>
    <dbReference type="NCBI Taxonomy" id="1929088"/>
    <lineage>
        <taxon>Bacteria</taxon>
        <taxon>Pseudomonadati</taxon>
        <taxon>Pseudomonadota</taxon>
        <taxon>Betaproteobacteria</taxon>
        <taxon>Burkholderiales</taxon>
        <taxon>Alcaligenaceae</taxon>
        <taxon>Alcaligenes</taxon>
    </lineage>
</organism>